<organism evidence="6 7">
    <name type="scientific">Alicyclobacillus mengziensis</name>
    <dbReference type="NCBI Taxonomy" id="2931921"/>
    <lineage>
        <taxon>Bacteria</taxon>
        <taxon>Bacillati</taxon>
        <taxon>Bacillota</taxon>
        <taxon>Bacilli</taxon>
        <taxon>Bacillales</taxon>
        <taxon>Alicyclobacillaceae</taxon>
        <taxon>Alicyclobacillus</taxon>
    </lineage>
</organism>
<evidence type="ECO:0000256" key="1">
    <source>
        <dbReference type="ARBA" id="ARBA00001947"/>
    </source>
</evidence>
<dbReference type="PANTHER" id="PTHR35005:SF1">
    <property type="entry name" value="2-AMINO-5-FORMYLAMINO-6-RIBOSYLAMINOPYRIMIDIN-4(3H)-ONE 5'-MONOPHOSPHATE DEFORMYLASE"/>
    <property type="match status" value="1"/>
</dbReference>
<dbReference type="GO" id="GO:0046872">
    <property type="term" value="F:metal ion binding"/>
    <property type="evidence" value="ECO:0007669"/>
    <property type="project" value="UniProtKB-KW"/>
</dbReference>
<evidence type="ECO:0000313" key="7">
    <source>
        <dbReference type="Proteomes" id="UP000663505"/>
    </source>
</evidence>
<dbReference type="InterPro" id="IPR003785">
    <property type="entry name" value="Creatininase/forma_Hydrolase"/>
</dbReference>
<dbReference type="Gene3D" id="3.40.50.10310">
    <property type="entry name" value="Creatininase"/>
    <property type="match status" value="1"/>
</dbReference>
<dbReference type="PANTHER" id="PTHR35005">
    <property type="entry name" value="3-DEHYDRO-SCYLLO-INOSOSE HYDROLASE"/>
    <property type="match status" value="1"/>
</dbReference>
<evidence type="ECO:0000256" key="2">
    <source>
        <dbReference type="ARBA" id="ARBA00022723"/>
    </source>
</evidence>
<dbReference type="Pfam" id="PF02633">
    <property type="entry name" value="Creatininase"/>
    <property type="match status" value="1"/>
</dbReference>
<evidence type="ECO:0000313" key="6">
    <source>
        <dbReference type="EMBL" id="QSO49310.1"/>
    </source>
</evidence>
<gene>
    <name evidence="6" type="ORF">JZ786_10525</name>
</gene>
<dbReference type="GO" id="GO:0016811">
    <property type="term" value="F:hydrolase activity, acting on carbon-nitrogen (but not peptide) bonds, in linear amides"/>
    <property type="evidence" value="ECO:0007669"/>
    <property type="project" value="TreeGrafter"/>
</dbReference>
<evidence type="ECO:0000256" key="5">
    <source>
        <dbReference type="ARBA" id="ARBA00024029"/>
    </source>
</evidence>
<name>A0A9X7Z978_9BACL</name>
<sequence>MAWLYDMTWQDVELYLKTKDTIILPVGSTEQHGLHLPLGTDSYVAIQLAEEAGRRTDTIVASPLWYGWTPHHMGYTGTASLKAETLTQVVVDLCESFIYHGFKKIIVVNGHREANLPPLKIAASKVRNSTGAYVAIVDPFYIGDTVAREIRTSEPGGIGHADELETSHMLYLKPELVDMSKSVKNIPPQGHFHHSDPFVSADRLIVPSSVESNRVAGGPSGVTADPTVASVEKGKVYHQSVMENFVQAINHIAGIPVEIKKIPEVNA</sequence>
<dbReference type="RefSeq" id="WP_206658623.1">
    <property type="nucleotide sequence ID" value="NZ_CP071182.1"/>
</dbReference>
<dbReference type="Proteomes" id="UP000663505">
    <property type="component" value="Chromosome"/>
</dbReference>
<protein>
    <submittedName>
        <fullName evidence="6">Creatininase family protein</fullName>
    </submittedName>
</protein>
<dbReference type="EMBL" id="CP071182">
    <property type="protein sequence ID" value="QSO49310.1"/>
    <property type="molecule type" value="Genomic_DNA"/>
</dbReference>
<dbReference type="InterPro" id="IPR024087">
    <property type="entry name" value="Creatininase-like_sf"/>
</dbReference>
<accession>A0A9X7Z978</accession>
<dbReference type="GO" id="GO:0009231">
    <property type="term" value="P:riboflavin biosynthetic process"/>
    <property type="evidence" value="ECO:0007669"/>
    <property type="project" value="TreeGrafter"/>
</dbReference>
<reference evidence="6 7" key="1">
    <citation type="submission" date="2021-02" db="EMBL/GenBank/DDBJ databases">
        <title>Alicyclobacillus curvatus sp. nov. and Alicyclobacillus mengziensis sp. nov., two acidophilic bacteria isolated from acid mine drainage.</title>
        <authorList>
            <person name="Huang Y."/>
        </authorList>
    </citation>
    <scope>NUCLEOTIDE SEQUENCE [LARGE SCALE GENOMIC DNA]</scope>
    <source>
        <strain evidence="6 7">S30H14</strain>
    </source>
</reference>
<comment type="cofactor">
    <cofactor evidence="1">
        <name>Zn(2+)</name>
        <dbReference type="ChEBI" id="CHEBI:29105"/>
    </cofactor>
</comment>
<comment type="similarity">
    <text evidence="5">Belongs to the creatininase superfamily.</text>
</comment>
<dbReference type="AlphaFoldDB" id="A0A9X7Z978"/>
<dbReference type="KEGG" id="afx:JZ786_10525"/>
<proteinExistence type="inferred from homology"/>
<dbReference type="SUPFAM" id="SSF102215">
    <property type="entry name" value="Creatininase"/>
    <property type="match status" value="1"/>
</dbReference>
<evidence type="ECO:0000256" key="4">
    <source>
        <dbReference type="ARBA" id="ARBA00022833"/>
    </source>
</evidence>
<keyword evidence="2" id="KW-0479">Metal-binding</keyword>
<keyword evidence="7" id="KW-1185">Reference proteome</keyword>
<keyword evidence="3" id="KW-0378">Hydrolase</keyword>
<keyword evidence="4" id="KW-0862">Zinc</keyword>
<evidence type="ECO:0000256" key="3">
    <source>
        <dbReference type="ARBA" id="ARBA00022801"/>
    </source>
</evidence>